<name>A0A5E5P3K2_9BURK</name>
<evidence type="ECO:0000313" key="1">
    <source>
        <dbReference type="EMBL" id="VVG70920.1"/>
    </source>
</evidence>
<dbReference type="AlphaFoldDB" id="A0A5E5P3K2"/>
<reference evidence="1 2" key="1">
    <citation type="submission" date="2019-08" db="EMBL/GenBank/DDBJ databases">
        <authorList>
            <person name="Peeters C."/>
        </authorList>
    </citation>
    <scope>NUCLEOTIDE SEQUENCE [LARGE SCALE GENOMIC DNA]</scope>
    <source>
        <strain evidence="1 2">LMG 18089</strain>
    </source>
</reference>
<dbReference type="EMBL" id="CABPSX010000003">
    <property type="protein sequence ID" value="VVG70920.1"/>
    <property type="molecule type" value="Genomic_DNA"/>
</dbReference>
<proteinExistence type="predicted"/>
<evidence type="ECO:0000313" key="2">
    <source>
        <dbReference type="Proteomes" id="UP000364291"/>
    </source>
</evidence>
<organism evidence="1 2">
    <name type="scientific">Pandoraea apista</name>
    <dbReference type="NCBI Taxonomy" id="93218"/>
    <lineage>
        <taxon>Bacteria</taxon>
        <taxon>Pseudomonadati</taxon>
        <taxon>Pseudomonadota</taxon>
        <taxon>Betaproteobacteria</taxon>
        <taxon>Burkholderiales</taxon>
        <taxon>Burkholderiaceae</taxon>
        <taxon>Pandoraea</taxon>
    </lineage>
</organism>
<dbReference type="Proteomes" id="UP000364291">
    <property type="component" value="Unassembled WGS sequence"/>
</dbReference>
<accession>A0A5E5P3K2</accession>
<sequence>MGIRAGQGYGVPKPKRLRCPGCGRKGVSQWKLAPANGWFRECQYCGMSWGEASWKIAKGEYK</sequence>
<protein>
    <submittedName>
        <fullName evidence="1">Uncharacterized protein</fullName>
    </submittedName>
</protein>
<gene>
    <name evidence="1" type="ORF">PAP18089_01892</name>
</gene>